<dbReference type="GO" id="GO:0005516">
    <property type="term" value="F:calmodulin binding"/>
    <property type="evidence" value="ECO:0007669"/>
    <property type="project" value="InterPro"/>
</dbReference>
<dbReference type="GO" id="GO:0005634">
    <property type="term" value="C:nucleus"/>
    <property type="evidence" value="ECO:0007669"/>
    <property type="project" value="TreeGrafter"/>
</dbReference>
<dbReference type="InterPro" id="IPR012416">
    <property type="entry name" value="CBP60"/>
</dbReference>
<dbReference type="InterPro" id="IPR046831">
    <property type="entry name" value="Calmodulin_bind_N"/>
</dbReference>
<organism evidence="3 4">
    <name type="scientific">Crotalaria pallida</name>
    <name type="common">Smooth rattlebox</name>
    <name type="synonym">Crotalaria striata</name>
    <dbReference type="NCBI Taxonomy" id="3830"/>
    <lineage>
        <taxon>Eukaryota</taxon>
        <taxon>Viridiplantae</taxon>
        <taxon>Streptophyta</taxon>
        <taxon>Embryophyta</taxon>
        <taxon>Tracheophyta</taxon>
        <taxon>Spermatophyta</taxon>
        <taxon>Magnoliopsida</taxon>
        <taxon>eudicotyledons</taxon>
        <taxon>Gunneridae</taxon>
        <taxon>Pentapetalae</taxon>
        <taxon>rosids</taxon>
        <taxon>fabids</taxon>
        <taxon>Fabales</taxon>
        <taxon>Fabaceae</taxon>
        <taxon>Papilionoideae</taxon>
        <taxon>50 kb inversion clade</taxon>
        <taxon>genistoids sensu lato</taxon>
        <taxon>core genistoids</taxon>
        <taxon>Crotalarieae</taxon>
        <taxon>Crotalaria</taxon>
    </lineage>
</organism>
<protein>
    <submittedName>
        <fullName evidence="3">Uncharacterized protein</fullName>
    </submittedName>
</protein>
<evidence type="ECO:0000259" key="1">
    <source>
        <dbReference type="Pfam" id="PF07887"/>
    </source>
</evidence>
<proteinExistence type="predicted"/>
<dbReference type="Pfam" id="PF07887">
    <property type="entry name" value="Calmodulin_bind"/>
    <property type="match status" value="1"/>
</dbReference>
<evidence type="ECO:0000259" key="2">
    <source>
        <dbReference type="Pfam" id="PF20452"/>
    </source>
</evidence>
<name>A0AAN9ES98_CROPI</name>
<evidence type="ECO:0000313" key="4">
    <source>
        <dbReference type="Proteomes" id="UP001372338"/>
    </source>
</evidence>
<dbReference type="PANTHER" id="PTHR31713:SF43">
    <property type="entry name" value="CALMODULIN-BINDING PROTEIN 60 G"/>
    <property type="match status" value="1"/>
</dbReference>
<dbReference type="PANTHER" id="PTHR31713">
    <property type="entry name" value="OS02G0177800 PROTEIN"/>
    <property type="match status" value="1"/>
</dbReference>
<reference evidence="3 4" key="1">
    <citation type="submission" date="2024-01" db="EMBL/GenBank/DDBJ databases">
        <title>The genomes of 5 underutilized Papilionoideae crops provide insights into root nodulation and disease resistanc.</title>
        <authorList>
            <person name="Yuan L."/>
        </authorList>
    </citation>
    <scope>NUCLEOTIDE SEQUENCE [LARGE SCALE GENOMIC DNA]</scope>
    <source>
        <strain evidence="3">ZHUSHIDOU_FW_LH</strain>
        <tissue evidence="3">Leaf</tissue>
    </source>
</reference>
<dbReference type="GO" id="GO:0043565">
    <property type="term" value="F:sequence-specific DNA binding"/>
    <property type="evidence" value="ECO:0007669"/>
    <property type="project" value="TreeGrafter"/>
</dbReference>
<comment type="caution">
    <text evidence="3">The sequence shown here is derived from an EMBL/GenBank/DDBJ whole genome shotgun (WGS) entry which is preliminary data.</text>
</comment>
<dbReference type="GO" id="GO:0080142">
    <property type="term" value="P:regulation of salicylic acid biosynthetic process"/>
    <property type="evidence" value="ECO:0007669"/>
    <property type="project" value="TreeGrafter"/>
</dbReference>
<evidence type="ECO:0000313" key="3">
    <source>
        <dbReference type="EMBL" id="KAK7258978.1"/>
    </source>
</evidence>
<dbReference type="GO" id="GO:0003700">
    <property type="term" value="F:DNA-binding transcription factor activity"/>
    <property type="evidence" value="ECO:0007669"/>
    <property type="project" value="TreeGrafter"/>
</dbReference>
<dbReference type="Proteomes" id="UP001372338">
    <property type="component" value="Unassembled WGS sequence"/>
</dbReference>
<dbReference type="EMBL" id="JAYWIO010000005">
    <property type="protein sequence ID" value="KAK7258978.1"/>
    <property type="molecule type" value="Genomic_DNA"/>
</dbReference>
<keyword evidence="4" id="KW-1185">Reference proteome</keyword>
<gene>
    <name evidence="3" type="ORF">RIF29_24571</name>
</gene>
<dbReference type="InterPro" id="IPR046829">
    <property type="entry name" value="Calmod_bind_C"/>
</dbReference>
<sequence>MVAAAATVTTADGVGYGGAWPVRLVMANEMEIKAKDDKAIEIALYDTKSNSIVTEGSMSSTKIEICVLDGEFGSEDNWTADEFKAKTLHQRDDKAKLLRGDTVITLQNGVGYISNILFTDNSSWTRSRQFRLGAKVVQSTSNEANIKEGITKPFIVKHFRREAVMKNKRPSLNDEIIGNISRKSWDTIIEQAKTCSIDDDDIRYIYHSSASERSISLFFNCIYEVVEVSFNGQNPCSLESLNLDEKVGI</sequence>
<accession>A0AAN9ES98</accession>
<feature type="domain" description="Calmodulin binding protein C-terminal" evidence="2">
    <location>
        <begin position="204"/>
        <end position="247"/>
    </location>
</feature>
<dbReference type="Pfam" id="PF20452">
    <property type="entry name" value="Calmod_bind_C"/>
    <property type="match status" value="1"/>
</dbReference>
<feature type="domain" description="Calmodulin binding protein-like N-terminal" evidence="1">
    <location>
        <begin position="30"/>
        <end position="157"/>
    </location>
</feature>
<dbReference type="AlphaFoldDB" id="A0AAN9ES98"/>